<dbReference type="SUPFAM" id="SSF55729">
    <property type="entry name" value="Acyl-CoA N-acyltransferases (Nat)"/>
    <property type="match status" value="1"/>
</dbReference>
<sequence length="366" mass="39509">MTVVADASIEVTPVPDPPSVAGADLRVFAELARLANASCRHDAGHDHFDRPALELITRWVDRADRVHSGVLARRGGVTVGAAVAVMPLDDGAPNVEFDIWLEPNRWGEGIEESLLAAIERKAVELGRPVLQTFTIHRPGASGESIASPTGSGSVPAGDRQTRLMLDHGYVLQQVERNSVLDLAGDMAPIARMRDAAATAAGPDYRVVTWTTPTPDEHLEGYAYAISRLSTDAPTGDFVWPEEEWDGARVRRRDANSADAGLTIGVAVAIHIPTGAVAAYTELAIGEDPRSATRQWGTLVLREHRGRRLGTLVKCENLLRWTAIAPDSPRVSTFNAEENRYMLDVNEAMGFVPASYAGAWQKTVGGR</sequence>
<feature type="domain" description="N-acetyltransferase" evidence="1">
    <location>
        <begin position="23"/>
        <end position="191"/>
    </location>
</feature>
<dbReference type="InterPro" id="IPR000182">
    <property type="entry name" value="GNAT_dom"/>
</dbReference>
<name>A0A7X0KVK0_9MICO</name>
<organism evidence="2 3">
    <name type="scientific">Microbacterium thalassium</name>
    <dbReference type="NCBI Taxonomy" id="362649"/>
    <lineage>
        <taxon>Bacteria</taxon>
        <taxon>Bacillati</taxon>
        <taxon>Actinomycetota</taxon>
        <taxon>Actinomycetes</taxon>
        <taxon>Micrococcales</taxon>
        <taxon>Microbacteriaceae</taxon>
        <taxon>Microbacterium</taxon>
    </lineage>
</organism>
<dbReference type="InterPro" id="IPR016181">
    <property type="entry name" value="Acyl_CoA_acyltransferase"/>
</dbReference>
<reference evidence="2 3" key="1">
    <citation type="submission" date="2020-08" db="EMBL/GenBank/DDBJ databases">
        <title>Sequencing the genomes of 1000 actinobacteria strains.</title>
        <authorList>
            <person name="Klenk H.-P."/>
        </authorList>
    </citation>
    <scope>NUCLEOTIDE SEQUENCE [LARGE SCALE GENOMIC DNA]</scope>
    <source>
        <strain evidence="2 3">DSM 12511</strain>
    </source>
</reference>
<dbReference type="GO" id="GO:0016747">
    <property type="term" value="F:acyltransferase activity, transferring groups other than amino-acyl groups"/>
    <property type="evidence" value="ECO:0007669"/>
    <property type="project" value="InterPro"/>
</dbReference>
<comment type="caution">
    <text evidence="2">The sequence shown here is derived from an EMBL/GenBank/DDBJ whole genome shotgun (WGS) entry which is preliminary data.</text>
</comment>
<dbReference type="Gene3D" id="3.40.630.30">
    <property type="match status" value="1"/>
</dbReference>
<proteinExistence type="predicted"/>
<protein>
    <submittedName>
        <fullName evidence="2">GNAT superfamily N-acetyltransferase</fullName>
    </submittedName>
</protein>
<evidence type="ECO:0000313" key="2">
    <source>
        <dbReference type="EMBL" id="MBB6392149.1"/>
    </source>
</evidence>
<dbReference type="Proteomes" id="UP000537775">
    <property type="component" value="Unassembled WGS sequence"/>
</dbReference>
<keyword evidence="2" id="KW-0808">Transferase</keyword>
<evidence type="ECO:0000259" key="1">
    <source>
        <dbReference type="PROSITE" id="PS51186"/>
    </source>
</evidence>
<dbReference type="PROSITE" id="PS51186">
    <property type="entry name" value="GNAT"/>
    <property type="match status" value="1"/>
</dbReference>
<keyword evidence="3" id="KW-1185">Reference proteome</keyword>
<gene>
    <name evidence="2" type="ORF">HD594_002462</name>
</gene>
<dbReference type="AlphaFoldDB" id="A0A7X0KVK0"/>
<accession>A0A7X0KVK0</accession>
<dbReference type="RefSeq" id="WP_184751252.1">
    <property type="nucleotide sequence ID" value="NZ_BAAAJR010000009.1"/>
</dbReference>
<evidence type="ECO:0000313" key="3">
    <source>
        <dbReference type="Proteomes" id="UP000537775"/>
    </source>
</evidence>
<dbReference type="EMBL" id="JACHML010000001">
    <property type="protein sequence ID" value="MBB6392149.1"/>
    <property type="molecule type" value="Genomic_DNA"/>
</dbReference>